<comment type="caution">
    <text evidence="1">The sequence shown here is derived from an EMBL/GenBank/DDBJ whole genome shotgun (WGS) entry which is preliminary data.</text>
</comment>
<evidence type="ECO:0000313" key="2">
    <source>
        <dbReference type="Proteomes" id="UP000020218"/>
    </source>
</evidence>
<dbReference type="AlphaFoldDB" id="A0A011NW61"/>
<name>A0A011NW61_9PROT</name>
<dbReference type="InterPro" id="IPR018841">
    <property type="entry name" value="DUF2442"/>
</dbReference>
<protein>
    <recommendedName>
        <fullName evidence="3">DUF2442 domain-containing protein</fullName>
    </recommendedName>
</protein>
<evidence type="ECO:0008006" key="3">
    <source>
        <dbReference type="Google" id="ProtNLM"/>
    </source>
</evidence>
<accession>A0A011NW61</accession>
<gene>
    <name evidence="1" type="ORF">AW08_00679</name>
</gene>
<dbReference type="STRING" id="1454001.AW08_00679"/>
<dbReference type="SUPFAM" id="SSF143880">
    <property type="entry name" value="NE0471 N-terminal domain-like"/>
    <property type="match status" value="1"/>
</dbReference>
<proteinExistence type="predicted"/>
<dbReference type="EMBL" id="JFAX01000003">
    <property type="protein sequence ID" value="EXI68857.1"/>
    <property type="molecule type" value="Genomic_DNA"/>
</dbReference>
<dbReference type="InterPro" id="IPR036782">
    <property type="entry name" value="NE0471-like_N"/>
</dbReference>
<dbReference type="Gene3D" id="3.30.2020.10">
    <property type="entry name" value="NE0471-like N-terminal domain"/>
    <property type="match status" value="1"/>
</dbReference>
<dbReference type="Proteomes" id="UP000020218">
    <property type="component" value="Unassembled WGS sequence"/>
</dbReference>
<organism evidence="1 2">
    <name type="scientific">Candidatus Accumulibacter adjunctus</name>
    <dbReference type="NCBI Taxonomy" id="1454001"/>
    <lineage>
        <taxon>Bacteria</taxon>
        <taxon>Pseudomonadati</taxon>
        <taxon>Pseudomonadota</taxon>
        <taxon>Betaproteobacteria</taxon>
        <taxon>Candidatus Accumulibacter</taxon>
    </lineage>
</organism>
<reference evidence="1" key="1">
    <citation type="submission" date="2014-02" db="EMBL/GenBank/DDBJ databases">
        <title>Expanding our view of genomic diversity in Candidatus Accumulibacter clades.</title>
        <authorList>
            <person name="Skennerton C.T."/>
            <person name="Barr J.J."/>
            <person name="Slater F.R."/>
            <person name="Bond P.L."/>
            <person name="Tyson G.W."/>
        </authorList>
    </citation>
    <scope>NUCLEOTIDE SEQUENCE [LARGE SCALE GENOMIC DNA]</scope>
</reference>
<dbReference type="Pfam" id="PF10387">
    <property type="entry name" value="DUF2442"/>
    <property type="match status" value="1"/>
</dbReference>
<sequence>MECVTHVVARDDLHLELMFNTGEQRLFDARPYLNRGAFVRLQDPALFRQAYVAFDTVCWPGELDIAPETLYDRSVTAEHAALEGA</sequence>
<evidence type="ECO:0000313" key="1">
    <source>
        <dbReference type="EMBL" id="EXI68857.1"/>
    </source>
</evidence>
<keyword evidence="2" id="KW-1185">Reference proteome</keyword>
<dbReference type="PATRIC" id="fig|1454001.3.peg.857"/>